<dbReference type="AlphaFoldDB" id="A0A1E3AFZ5"/>
<name>A0A1E3AFZ5_9FIRM</name>
<organism evidence="4 5">
    <name type="scientific">Eisenbergiella tayi</name>
    <dbReference type="NCBI Taxonomy" id="1432052"/>
    <lineage>
        <taxon>Bacteria</taxon>
        <taxon>Bacillati</taxon>
        <taxon>Bacillota</taxon>
        <taxon>Clostridia</taxon>
        <taxon>Lachnospirales</taxon>
        <taxon>Lachnospiraceae</taxon>
        <taxon>Eisenbergiella</taxon>
    </lineage>
</organism>
<keyword evidence="1 4" id="KW-0808">Transferase</keyword>
<evidence type="ECO:0000313" key="4">
    <source>
        <dbReference type="EMBL" id="ODM07579.1"/>
    </source>
</evidence>
<evidence type="ECO:0000256" key="2">
    <source>
        <dbReference type="ARBA" id="ARBA00023315"/>
    </source>
</evidence>
<dbReference type="Proteomes" id="UP000094067">
    <property type="component" value="Unassembled WGS sequence"/>
</dbReference>
<keyword evidence="2" id="KW-0012">Acyltransferase</keyword>
<comment type="caution">
    <text evidence="4">The sequence shown here is derived from an EMBL/GenBank/DDBJ whole genome shotgun (WGS) entry which is preliminary data.</text>
</comment>
<dbReference type="InterPro" id="IPR045039">
    <property type="entry name" value="NSI-like"/>
</dbReference>
<dbReference type="Gene3D" id="3.40.630.30">
    <property type="match status" value="1"/>
</dbReference>
<dbReference type="PROSITE" id="PS51186">
    <property type="entry name" value="GNAT"/>
    <property type="match status" value="1"/>
</dbReference>
<accession>A0A1E3AFZ5</accession>
<dbReference type="InterPro" id="IPR000182">
    <property type="entry name" value="GNAT_dom"/>
</dbReference>
<dbReference type="Pfam" id="PF13508">
    <property type="entry name" value="Acetyltransf_7"/>
    <property type="match status" value="1"/>
</dbReference>
<protein>
    <submittedName>
        <fullName evidence="4">Acetyltransferase (GNAT) family protein</fullName>
    </submittedName>
</protein>
<evidence type="ECO:0000256" key="1">
    <source>
        <dbReference type="ARBA" id="ARBA00022679"/>
    </source>
</evidence>
<gene>
    <name evidence="4" type="ORF">BEI61_03469</name>
</gene>
<dbReference type="CDD" id="cd04301">
    <property type="entry name" value="NAT_SF"/>
    <property type="match status" value="1"/>
</dbReference>
<evidence type="ECO:0000259" key="3">
    <source>
        <dbReference type="PROSITE" id="PS51186"/>
    </source>
</evidence>
<proteinExistence type="predicted"/>
<dbReference type="InterPro" id="IPR016181">
    <property type="entry name" value="Acyl_CoA_acyltransferase"/>
</dbReference>
<sequence>MYQYYKGILIREGTEGIPSQQLRELYEKMGWCSPSMPQWQNEKFSIALRNSAWAFTVWDEEMLAGMVRVVSDKVMVASLQDLMLLPEYRGKGLGQFLVKLCRQKLPDGNWSARTTPENYDFYIKCGFSMPDANNATMEYDGYILSKTKGDRK</sequence>
<dbReference type="GO" id="GO:0005737">
    <property type="term" value="C:cytoplasm"/>
    <property type="evidence" value="ECO:0007669"/>
    <property type="project" value="TreeGrafter"/>
</dbReference>
<dbReference type="SUPFAM" id="SSF55729">
    <property type="entry name" value="Acyl-CoA N-acyltransferases (Nat)"/>
    <property type="match status" value="1"/>
</dbReference>
<dbReference type="EMBL" id="MCGH01000002">
    <property type="protein sequence ID" value="ODM07579.1"/>
    <property type="molecule type" value="Genomic_DNA"/>
</dbReference>
<dbReference type="GO" id="GO:0008080">
    <property type="term" value="F:N-acetyltransferase activity"/>
    <property type="evidence" value="ECO:0007669"/>
    <property type="project" value="InterPro"/>
</dbReference>
<dbReference type="PANTHER" id="PTHR43626">
    <property type="entry name" value="ACYL-COA N-ACYLTRANSFERASE"/>
    <property type="match status" value="1"/>
</dbReference>
<evidence type="ECO:0000313" key="5">
    <source>
        <dbReference type="Proteomes" id="UP000094067"/>
    </source>
</evidence>
<dbReference type="RefSeq" id="WP_069153194.1">
    <property type="nucleotide sequence ID" value="NZ_MCGH01000002.1"/>
</dbReference>
<dbReference type="PANTHER" id="PTHR43626:SF4">
    <property type="entry name" value="GCN5-RELATED N-ACETYLTRANSFERASE 2, CHLOROPLASTIC"/>
    <property type="match status" value="1"/>
</dbReference>
<reference evidence="4 5" key="1">
    <citation type="submission" date="2016-07" db="EMBL/GenBank/DDBJ databases">
        <title>Characterization of isolates of Eisenbergiella tayi derived from blood cultures, using whole genome sequencing.</title>
        <authorList>
            <person name="Burdz T."/>
            <person name="Wiebe D."/>
            <person name="Huynh C."/>
            <person name="Bernard K."/>
        </authorList>
    </citation>
    <scope>NUCLEOTIDE SEQUENCE [LARGE SCALE GENOMIC DNA]</scope>
    <source>
        <strain evidence="4 5">NML 110608</strain>
    </source>
</reference>
<feature type="domain" description="N-acetyltransferase" evidence="3">
    <location>
        <begin position="8"/>
        <end position="149"/>
    </location>
</feature>